<dbReference type="EMBL" id="CYXN01000001">
    <property type="protein sequence ID" value="CUM68754.1"/>
    <property type="molecule type" value="Genomic_DNA"/>
</dbReference>
<evidence type="ECO:0000313" key="2">
    <source>
        <dbReference type="EMBL" id="CUM68754.1"/>
    </source>
</evidence>
<gene>
    <name evidence="2" type="ORF">ERS852582_00018</name>
</gene>
<name>A0A173QT60_9FIRM</name>
<reference evidence="2 3" key="1">
    <citation type="submission" date="2015-09" db="EMBL/GenBank/DDBJ databases">
        <authorList>
            <consortium name="Pathogen Informatics"/>
        </authorList>
    </citation>
    <scope>NUCLEOTIDE SEQUENCE [LARGE SCALE GENOMIC DNA]</scope>
    <source>
        <strain evidence="2 3">2789STDY5834970</strain>
    </source>
</reference>
<proteinExistence type="predicted"/>
<dbReference type="RefSeq" id="WP_242852874.1">
    <property type="nucleotide sequence ID" value="NZ_CYXN01000001.1"/>
</dbReference>
<dbReference type="Pfam" id="PF16510">
    <property type="entry name" value="P22_portal"/>
    <property type="match status" value="1"/>
</dbReference>
<evidence type="ECO:0008006" key="4">
    <source>
        <dbReference type="Google" id="ProtNLM"/>
    </source>
</evidence>
<dbReference type="AlphaFoldDB" id="A0A173QT60"/>
<sequence length="703" mass="76119">MTGRYEGQQTNTEQDGEKLLRIMAMAAKAAGAQQVPADTRPAQANPGGMSEGDRMVSTARPGTGRDDPMQSLLQGDAGGSVPAGVAAETVIGPEEVAKAGEILQRYKTGKAALDKRITENELWFRMGHWKNYQNKMMEGKPQPSSGWLFNSIANKHADAMDNYPEPNVLPRAADDEETARTLSKVIPAVLEQCNYEQVYSDTWWRKLKTGTGVKGIFWDPVLRGGLGDISIQSVNLLMLYWAPGVEDIQQSPHLFSLSLEDNEQLIGRFPQMEGHTGKGLDVGQYIHDDSIDTTDKSVVVDWYYKKAQPGGQTVLHYCKYCNGVVLYASENDPQLAQRGFYDHGKYPFVFDPLFMEEDSPAGFGYIDVMKDTQTAIDEMNHAMDENVKLAAKQRFVLSDTAGVNEKELADFSKDIVHVVGRLNSDSFMPLQTNVLSGNCMTYRDARVSELKEVSGNRDVSQGGTTSGLTAASAIAALQEAGSKLSRDMLKSAYRAFAKECYLIIELMRQFYDEQRVYRITGESGGVEYATFSAQQLRGVPGGVVGGVQLGDHEPVFDITVSAAKKSTFSRLSQNETAKECYQLGFFAPANADAALAALEMMDFEGIEKVRERVSQNGTLYQQLQQMAAQLQKMAAIIDSQNGTNVAAAASAAGQAAGAVGGGSGGSTGAKTSTNSLGGAVGGSDNSLSTQAARRAMDMNNPNK</sequence>
<dbReference type="InterPro" id="IPR032427">
    <property type="entry name" value="P22_portal"/>
</dbReference>
<organism evidence="2 3">
    <name type="scientific">Faecalibacterium prausnitzii</name>
    <dbReference type="NCBI Taxonomy" id="853"/>
    <lineage>
        <taxon>Bacteria</taxon>
        <taxon>Bacillati</taxon>
        <taxon>Bacillota</taxon>
        <taxon>Clostridia</taxon>
        <taxon>Eubacteriales</taxon>
        <taxon>Oscillospiraceae</taxon>
        <taxon>Faecalibacterium</taxon>
    </lineage>
</organism>
<evidence type="ECO:0000313" key="3">
    <source>
        <dbReference type="Proteomes" id="UP000095649"/>
    </source>
</evidence>
<evidence type="ECO:0000256" key="1">
    <source>
        <dbReference type="SAM" id="MobiDB-lite"/>
    </source>
</evidence>
<protein>
    <recommendedName>
        <fullName evidence="4">Portal protein</fullName>
    </recommendedName>
</protein>
<dbReference type="Proteomes" id="UP000095649">
    <property type="component" value="Unassembled WGS sequence"/>
</dbReference>
<feature type="compositionally biased region" description="Gly residues" evidence="1">
    <location>
        <begin position="658"/>
        <end position="667"/>
    </location>
</feature>
<accession>A0A173QT60</accession>
<feature type="region of interest" description="Disordered" evidence="1">
    <location>
        <begin position="29"/>
        <end position="80"/>
    </location>
</feature>
<feature type="region of interest" description="Disordered" evidence="1">
    <location>
        <begin position="657"/>
        <end position="703"/>
    </location>
</feature>